<comment type="pathway">
    <text evidence="1">Secondary metabolite biosynthesis; flavonoid biosynthesis.</text>
</comment>
<evidence type="ECO:0000259" key="6">
    <source>
        <dbReference type="Pfam" id="PF01370"/>
    </source>
</evidence>
<evidence type="ECO:0000256" key="5">
    <source>
        <dbReference type="ARBA" id="ARBA00023445"/>
    </source>
</evidence>
<protein>
    <recommendedName>
        <fullName evidence="6">NAD-dependent epimerase/dehydratase domain-containing protein</fullName>
    </recommendedName>
</protein>
<keyword evidence="2" id="KW-0521">NADP</keyword>
<name>A0A0D9W9X6_9ORYZ</name>
<dbReference type="HOGENOM" id="CLU_007383_9_0_1"/>
<dbReference type="InterPro" id="IPR050425">
    <property type="entry name" value="NAD(P)_dehydrat-like"/>
</dbReference>
<accession>A0A0D9W9X6</accession>
<dbReference type="EnsemblPlants" id="LPERR04G21920.1">
    <property type="protein sequence ID" value="LPERR04G21920.1"/>
    <property type="gene ID" value="LPERR04G21920"/>
</dbReference>
<reference evidence="7 8" key="1">
    <citation type="submission" date="2012-08" db="EMBL/GenBank/DDBJ databases">
        <title>Oryza genome evolution.</title>
        <authorList>
            <person name="Wing R.A."/>
        </authorList>
    </citation>
    <scope>NUCLEOTIDE SEQUENCE</scope>
</reference>
<evidence type="ECO:0000313" key="8">
    <source>
        <dbReference type="Proteomes" id="UP000032180"/>
    </source>
</evidence>
<proteinExistence type="inferred from homology"/>
<keyword evidence="8" id="KW-1185">Reference proteome</keyword>
<dbReference type="PANTHER" id="PTHR10366">
    <property type="entry name" value="NAD DEPENDENT EPIMERASE/DEHYDRATASE"/>
    <property type="match status" value="1"/>
</dbReference>
<dbReference type="GO" id="GO:0016616">
    <property type="term" value="F:oxidoreductase activity, acting on the CH-OH group of donors, NAD or NADP as acceptor"/>
    <property type="evidence" value="ECO:0007669"/>
    <property type="project" value="TreeGrafter"/>
</dbReference>
<evidence type="ECO:0000256" key="2">
    <source>
        <dbReference type="ARBA" id="ARBA00022857"/>
    </source>
</evidence>
<evidence type="ECO:0000313" key="7">
    <source>
        <dbReference type="EnsemblPlants" id="LPERR04G21920.1"/>
    </source>
</evidence>
<dbReference type="GO" id="GO:0009813">
    <property type="term" value="P:flavonoid biosynthetic process"/>
    <property type="evidence" value="ECO:0007669"/>
    <property type="project" value="UniProtKB-KW"/>
</dbReference>
<dbReference type="Pfam" id="PF01370">
    <property type="entry name" value="Epimerase"/>
    <property type="match status" value="1"/>
</dbReference>
<sequence length="346" mass="37537">MSSEAERKTVCVTGGNGYVASALIKMLLEKGYAINTTVRDPSNPEKVAGFKAMEKLGPLKVFRANLEDEGSFDEAVAGCHYAFLVAAPVYDKSHKSDDLELEIVQGGVQGTLNVMRSCARAGTVKRVIFTSSTAAVSSRRPLEGDGHVLDESCWSDIEYLRSMEKLSPTQAYSISKVLSEREATKFAEENGLSLVTLCPVVTVGKSPAVRVDTSVPACLSLITGDEQMLNILKGIERASGWSMPIVHIDDLCAAEIFVAEKESASGRYICGSLNTTVTEIAGFLANKYPQYNVRCDCLDESHPEKPTISLSSAKLVGEGFEFKYKTLDEMYDDLVAYGRELGLVPN</sequence>
<keyword evidence="4" id="KW-0284">Flavonoid biosynthesis</keyword>
<dbReference type="Gramene" id="LPERR04G21920.1">
    <property type="protein sequence ID" value="LPERR04G21920.1"/>
    <property type="gene ID" value="LPERR04G21920"/>
</dbReference>
<dbReference type="InterPro" id="IPR001509">
    <property type="entry name" value="Epimerase_deHydtase"/>
</dbReference>
<organism evidence="7 8">
    <name type="scientific">Leersia perrieri</name>
    <dbReference type="NCBI Taxonomy" id="77586"/>
    <lineage>
        <taxon>Eukaryota</taxon>
        <taxon>Viridiplantae</taxon>
        <taxon>Streptophyta</taxon>
        <taxon>Embryophyta</taxon>
        <taxon>Tracheophyta</taxon>
        <taxon>Spermatophyta</taxon>
        <taxon>Magnoliopsida</taxon>
        <taxon>Liliopsida</taxon>
        <taxon>Poales</taxon>
        <taxon>Poaceae</taxon>
        <taxon>BOP clade</taxon>
        <taxon>Oryzoideae</taxon>
        <taxon>Oryzeae</taxon>
        <taxon>Oryzinae</taxon>
        <taxon>Leersia</taxon>
    </lineage>
</organism>
<feature type="domain" description="NAD-dependent epimerase/dehydratase" evidence="6">
    <location>
        <begin position="10"/>
        <end position="265"/>
    </location>
</feature>
<dbReference type="InterPro" id="IPR036291">
    <property type="entry name" value="NAD(P)-bd_dom_sf"/>
</dbReference>
<evidence type="ECO:0000256" key="1">
    <source>
        <dbReference type="ARBA" id="ARBA00004966"/>
    </source>
</evidence>
<dbReference type="PANTHER" id="PTHR10366:SF288">
    <property type="entry name" value="ANTHOCYANIDIN REDUCTASE"/>
    <property type="match status" value="1"/>
</dbReference>
<reference evidence="7" key="3">
    <citation type="submission" date="2015-04" db="UniProtKB">
        <authorList>
            <consortium name="EnsemblPlants"/>
        </authorList>
    </citation>
    <scope>IDENTIFICATION</scope>
</reference>
<keyword evidence="3" id="KW-0560">Oxidoreductase</keyword>
<reference evidence="8" key="2">
    <citation type="submission" date="2013-12" db="EMBL/GenBank/DDBJ databases">
        <authorList>
            <person name="Yu Y."/>
            <person name="Lee S."/>
            <person name="de Baynast K."/>
            <person name="Wissotski M."/>
            <person name="Liu L."/>
            <person name="Talag J."/>
            <person name="Goicoechea J."/>
            <person name="Angelova A."/>
            <person name="Jetty R."/>
            <person name="Kudrna D."/>
            <person name="Golser W."/>
            <person name="Rivera L."/>
            <person name="Zhang J."/>
            <person name="Wing R."/>
        </authorList>
    </citation>
    <scope>NUCLEOTIDE SEQUENCE</scope>
</reference>
<dbReference type="CDD" id="cd08958">
    <property type="entry name" value="FR_SDR_e"/>
    <property type="match status" value="1"/>
</dbReference>
<evidence type="ECO:0000256" key="3">
    <source>
        <dbReference type="ARBA" id="ARBA00023002"/>
    </source>
</evidence>
<dbReference type="AlphaFoldDB" id="A0A0D9W9X6"/>
<comment type="similarity">
    <text evidence="5">Belongs to the NAD(P)-dependent epimerase/dehydratase family. Dihydroflavonol-4-reductase subfamily.</text>
</comment>
<dbReference type="STRING" id="77586.A0A0D9W9X6"/>
<dbReference type="FunFam" id="3.40.50.720:FF:000428">
    <property type="entry name" value="Leucoanthocyanidin reductase"/>
    <property type="match status" value="1"/>
</dbReference>
<dbReference type="SUPFAM" id="SSF51735">
    <property type="entry name" value="NAD(P)-binding Rossmann-fold domains"/>
    <property type="match status" value="1"/>
</dbReference>
<dbReference type="eggNOG" id="KOG1502">
    <property type="taxonomic scope" value="Eukaryota"/>
</dbReference>
<evidence type="ECO:0000256" key="4">
    <source>
        <dbReference type="ARBA" id="ARBA00023241"/>
    </source>
</evidence>
<dbReference type="Gene3D" id="3.40.50.720">
    <property type="entry name" value="NAD(P)-binding Rossmann-like Domain"/>
    <property type="match status" value="1"/>
</dbReference>
<dbReference type="Proteomes" id="UP000032180">
    <property type="component" value="Chromosome 4"/>
</dbReference>